<keyword evidence="2" id="KW-1185">Reference proteome</keyword>
<sequence>MPQTCRYFIRYFYLGKIVQCKYFIHDFILKKPYKVICYNSEFAPELKFVVPFAYWHHLNGTLKQTYSSKQTKGLYFFSENHIEKYEERVWCDFNYDIEIPNSQDHSLKYDYSKWAQVPFKSHYKNNLFIFDKPIVVIANRYNSEWDGGPISYIDIPSLEYLIKVLSPNFTLIYNRPSSDLIVNDNSKVYNLNEKEVIRNKYYDKILFAEDLFNSSENKFDSFNQFQLMLYANCEKFISVHGGTAVLASYFGGKNIILSSKGIEHVCNEFETIFPKLSGAKIYVAKSCKQLLELVENVYLNE</sequence>
<dbReference type="Proteomes" id="UP000515237">
    <property type="component" value="Chromosome"/>
</dbReference>
<evidence type="ECO:0008006" key="3">
    <source>
        <dbReference type="Google" id="ProtNLM"/>
    </source>
</evidence>
<evidence type="ECO:0000313" key="2">
    <source>
        <dbReference type="Proteomes" id="UP000515237"/>
    </source>
</evidence>
<reference evidence="1 2" key="1">
    <citation type="journal article" date="2018" name="Int. J. Syst. Evol. Microbiol.">
        <title>Adhaeribacter swui sp. nov., isolated from wet mud.</title>
        <authorList>
            <person name="Kim D.U."/>
            <person name="Kim K.W."/>
            <person name="Kang M.S."/>
            <person name="Kim J.Y."/>
            <person name="Jang J.H."/>
            <person name="Kim M.K."/>
        </authorList>
    </citation>
    <scope>NUCLEOTIDE SEQUENCE [LARGE SCALE GENOMIC DNA]</scope>
    <source>
        <strain evidence="1 2">KCTC 52873</strain>
    </source>
</reference>
<accession>A0A7G7GFB1</accession>
<dbReference type="EMBL" id="CP055156">
    <property type="protein sequence ID" value="QNF35845.1"/>
    <property type="molecule type" value="Genomic_DNA"/>
</dbReference>
<organism evidence="1 2">
    <name type="scientific">Adhaeribacter swui</name>
    <dbReference type="NCBI Taxonomy" id="2086471"/>
    <lineage>
        <taxon>Bacteria</taxon>
        <taxon>Pseudomonadati</taxon>
        <taxon>Bacteroidota</taxon>
        <taxon>Cytophagia</taxon>
        <taxon>Cytophagales</taxon>
        <taxon>Hymenobacteraceae</taxon>
        <taxon>Adhaeribacter</taxon>
    </lineage>
</organism>
<proteinExistence type="predicted"/>
<dbReference type="KEGG" id="aswu:HUW51_14200"/>
<evidence type="ECO:0000313" key="1">
    <source>
        <dbReference type="EMBL" id="QNF35845.1"/>
    </source>
</evidence>
<gene>
    <name evidence="1" type="ORF">HUW51_14200</name>
</gene>
<name>A0A7G7GFB1_9BACT</name>
<dbReference type="AlphaFoldDB" id="A0A7G7GFB1"/>
<protein>
    <recommendedName>
        <fullName evidence="3">Glycosyltransferase family 61 protein</fullName>
    </recommendedName>
</protein>